<comment type="caution">
    <text evidence="1">The sequence shown here is derived from an EMBL/GenBank/DDBJ whole genome shotgun (WGS) entry which is preliminary data.</text>
</comment>
<dbReference type="EMBL" id="JAKOGI010000735">
    <property type="protein sequence ID" value="KAJ8430975.1"/>
    <property type="molecule type" value="Genomic_DNA"/>
</dbReference>
<protein>
    <submittedName>
        <fullName evidence="1">Uncharacterized protein</fullName>
    </submittedName>
</protein>
<evidence type="ECO:0000313" key="1">
    <source>
        <dbReference type="EMBL" id="KAJ8430975.1"/>
    </source>
</evidence>
<organism evidence="1 2">
    <name type="scientific">Carnegiea gigantea</name>
    <dbReference type="NCBI Taxonomy" id="171969"/>
    <lineage>
        <taxon>Eukaryota</taxon>
        <taxon>Viridiplantae</taxon>
        <taxon>Streptophyta</taxon>
        <taxon>Embryophyta</taxon>
        <taxon>Tracheophyta</taxon>
        <taxon>Spermatophyta</taxon>
        <taxon>Magnoliopsida</taxon>
        <taxon>eudicotyledons</taxon>
        <taxon>Gunneridae</taxon>
        <taxon>Pentapetalae</taxon>
        <taxon>Caryophyllales</taxon>
        <taxon>Cactineae</taxon>
        <taxon>Cactaceae</taxon>
        <taxon>Cactoideae</taxon>
        <taxon>Echinocereeae</taxon>
        <taxon>Carnegiea</taxon>
    </lineage>
</organism>
<name>A0A9Q1JU53_9CARY</name>
<proteinExistence type="predicted"/>
<evidence type="ECO:0000313" key="2">
    <source>
        <dbReference type="Proteomes" id="UP001153076"/>
    </source>
</evidence>
<accession>A0A9Q1JU53</accession>
<keyword evidence="2" id="KW-1185">Reference proteome</keyword>
<dbReference type="Proteomes" id="UP001153076">
    <property type="component" value="Unassembled WGS sequence"/>
</dbReference>
<gene>
    <name evidence="1" type="ORF">Cgig2_008321</name>
</gene>
<reference evidence="1" key="1">
    <citation type="submission" date="2022-04" db="EMBL/GenBank/DDBJ databases">
        <title>Carnegiea gigantea Genome sequencing and assembly v2.</title>
        <authorList>
            <person name="Copetti D."/>
            <person name="Sanderson M.J."/>
            <person name="Burquez A."/>
            <person name="Wojciechowski M.F."/>
        </authorList>
    </citation>
    <scope>NUCLEOTIDE SEQUENCE</scope>
    <source>
        <strain evidence="1">SGP5-SGP5p</strain>
        <tissue evidence="1">Aerial part</tissue>
    </source>
</reference>
<dbReference type="AlphaFoldDB" id="A0A9Q1JU53"/>
<sequence>MLQKPPPMASRPKPQNASKYFEFYEQNGYTTTECRELRKVLHELADKGQTGRSLKHRPRAFKKGKGKTHDGQTINQIRTVRLPLRFRDKVKSRNVKADFLVMDVPTIYNVILGRMTLHPGPTSTKRPRMEDSTLAEALIIYVMATEDLKRPRPEPSSDVES</sequence>